<dbReference type="EMBL" id="HG937692">
    <property type="protein sequence ID" value="CDP36203.1"/>
    <property type="molecule type" value="Genomic_DNA"/>
</dbReference>
<feature type="compositionally biased region" description="Basic and acidic residues" evidence="14">
    <location>
        <begin position="125"/>
        <end position="142"/>
    </location>
</feature>
<dbReference type="InterPro" id="IPR037518">
    <property type="entry name" value="MPN"/>
</dbReference>
<evidence type="ECO:0000256" key="7">
    <source>
        <dbReference type="ARBA" id="ARBA00022786"/>
    </source>
</evidence>
<dbReference type="Pfam" id="PF01398">
    <property type="entry name" value="JAB"/>
    <property type="match status" value="1"/>
</dbReference>
<dbReference type="GO" id="GO:0016020">
    <property type="term" value="C:membrane"/>
    <property type="evidence" value="ECO:0007669"/>
    <property type="project" value="TreeGrafter"/>
</dbReference>
<comment type="similarity">
    <text evidence="2">Belongs to the peptidase M67C family.</text>
</comment>
<sequence length="425" mass="48097">MPPRSIRELAEESRQYEFSSHISFRSWVHVARTLHSQANIYYKEHIYDQAYVLYSRFADLVVNSLPRHPELSDANAKKQLRQLMALVPPVLEQMEVVKGVIEKQIEVHNARLRQAKLQRLQAQSKETKDQAKVQANEHHNAKESVVPVERSPQNEDSDDLAFLETLNSLKRLRDNKSNFQSPTTSPQSFAYPSPNSALASTPVHAPEAVSVPPEVPARPWQEPAVEEKEEIVHKSRGSTEGGAPLRTVFLPQQLRDRFLTIAQPNTGRNLETCGILCGKLNRNAFFITDLVIPKQESTSDTCQTTDEIGLFEYIDKNDLFILGWIHTHPSQSCFLSSVDLHTQTSYQIMLPEAVAIVCAPQHNPSWGVFRLTDPPGVDVIKKCRQSALFHPHPESNLYKHAHNPGHVVINSTLPFKVEDLRDNPN</sequence>
<dbReference type="GO" id="GO:0061578">
    <property type="term" value="F:K63-linked deubiquitinase activity"/>
    <property type="evidence" value="ECO:0007669"/>
    <property type="project" value="InterPro"/>
</dbReference>
<keyword evidence="9" id="KW-0862">Zinc</keyword>
<evidence type="ECO:0000256" key="10">
    <source>
        <dbReference type="ARBA" id="ARBA00023049"/>
    </source>
</evidence>
<keyword evidence="6" id="KW-0479">Metal-binding</keyword>
<evidence type="ECO:0000256" key="8">
    <source>
        <dbReference type="ARBA" id="ARBA00022801"/>
    </source>
</evidence>
<proteinExistence type="inferred from homology"/>
<evidence type="ECO:0000256" key="6">
    <source>
        <dbReference type="ARBA" id="ARBA00022723"/>
    </source>
</evidence>
<reference evidence="16" key="1">
    <citation type="submission" date="2014-02" db="EMBL/GenBank/DDBJ databases">
        <authorList>
            <person name="Genoscope - CEA"/>
        </authorList>
    </citation>
    <scope>NUCLEOTIDE SEQUENCE</scope>
    <source>
        <strain evidence="16">LS3</strain>
    </source>
</reference>
<evidence type="ECO:0000256" key="9">
    <source>
        <dbReference type="ARBA" id="ARBA00022833"/>
    </source>
</evidence>
<evidence type="ECO:0000256" key="2">
    <source>
        <dbReference type="ARBA" id="ARBA00010981"/>
    </source>
</evidence>
<dbReference type="MEROPS" id="M67.A14"/>
<dbReference type="GO" id="GO:0006508">
    <property type="term" value="P:proteolysis"/>
    <property type="evidence" value="ECO:0007669"/>
    <property type="project" value="UniProtKB-KW"/>
</dbReference>
<comment type="function">
    <text evidence="11">Inhibitor of the DOA4 deubiquitinase involved in the regulation of protein degradation by the proteasome and maintenance of a normal level of free ubiquitin.</text>
</comment>
<dbReference type="PROSITE" id="PS50249">
    <property type="entry name" value="MPN"/>
    <property type="match status" value="1"/>
</dbReference>
<dbReference type="FunFam" id="3.40.140.10:FF:000033">
    <property type="entry name" value="AMSH-like protease sst2"/>
    <property type="match status" value="1"/>
</dbReference>
<dbReference type="SMART" id="SM00232">
    <property type="entry name" value="JAB_MPN"/>
    <property type="match status" value="1"/>
</dbReference>
<dbReference type="PANTHER" id="PTHR12947">
    <property type="entry name" value="AMSH-LIKE PROTEASE"/>
    <property type="match status" value="1"/>
</dbReference>
<evidence type="ECO:0000256" key="5">
    <source>
        <dbReference type="ARBA" id="ARBA00022704"/>
    </source>
</evidence>
<dbReference type="PANTHER" id="PTHR12947:SF13">
    <property type="entry name" value="FI19924P1"/>
    <property type="match status" value="1"/>
</dbReference>
<dbReference type="GO" id="GO:0046872">
    <property type="term" value="F:metal ion binding"/>
    <property type="evidence" value="ECO:0007669"/>
    <property type="project" value="UniProtKB-KW"/>
</dbReference>
<dbReference type="InterPro" id="IPR015063">
    <property type="entry name" value="USP8_dimer"/>
</dbReference>
<dbReference type="GO" id="GO:0140492">
    <property type="term" value="F:metal-dependent deubiquitinase activity"/>
    <property type="evidence" value="ECO:0007669"/>
    <property type="project" value="InterPro"/>
</dbReference>
<keyword evidence="3" id="KW-0645">Protease</keyword>
<organism evidence="16">
    <name type="scientific">Blastobotrys adeninivorans</name>
    <name type="common">Yeast</name>
    <name type="synonym">Arxula adeninivorans</name>
    <dbReference type="NCBI Taxonomy" id="409370"/>
    <lineage>
        <taxon>Eukaryota</taxon>
        <taxon>Fungi</taxon>
        <taxon>Dikarya</taxon>
        <taxon>Ascomycota</taxon>
        <taxon>Saccharomycotina</taxon>
        <taxon>Dipodascomycetes</taxon>
        <taxon>Dipodascales</taxon>
        <taxon>Trichomonascaceae</taxon>
        <taxon>Blastobotrys</taxon>
    </lineage>
</organism>
<evidence type="ECO:0000259" key="15">
    <source>
        <dbReference type="PROSITE" id="PS50249"/>
    </source>
</evidence>
<evidence type="ECO:0000256" key="12">
    <source>
        <dbReference type="ARBA" id="ARBA00038426"/>
    </source>
</evidence>
<dbReference type="GO" id="GO:0004869">
    <property type="term" value="F:cysteine-type endopeptidase inhibitor activity"/>
    <property type="evidence" value="ECO:0007669"/>
    <property type="project" value="UniProtKB-KW"/>
</dbReference>
<feature type="region of interest" description="Disordered" evidence="14">
    <location>
        <begin position="121"/>
        <end position="159"/>
    </location>
</feature>
<dbReference type="Gene3D" id="3.40.140.10">
    <property type="entry name" value="Cytidine Deaminase, domain 2"/>
    <property type="match status" value="1"/>
</dbReference>
<accession>A0A060T5L2</accession>
<dbReference type="PhylomeDB" id="A0A060T5L2"/>
<comment type="cofactor">
    <cofactor evidence="1">
        <name>Zn(2+)</name>
        <dbReference type="ChEBI" id="CHEBI:29105"/>
    </cofactor>
</comment>
<reference evidence="16" key="2">
    <citation type="submission" date="2014-06" db="EMBL/GenBank/DDBJ databases">
        <title>The complete genome of Blastobotrys (Arxula) adeninivorans LS3 - a yeast of biotechnological interest.</title>
        <authorList>
            <person name="Kunze G."/>
            <person name="Gaillardin C."/>
            <person name="Czernicka M."/>
            <person name="Durrens P."/>
            <person name="Martin T."/>
            <person name="Boer E."/>
            <person name="Gabaldon T."/>
            <person name="Cruz J."/>
            <person name="Talla E."/>
            <person name="Marck C."/>
            <person name="Goffeau A."/>
            <person name="Barbe V."/>
            <person name="Baret P."/>
            <person name="Baronian K."/>
            <person name="Beier S."/>
            <person name="Bleykasten C."/>
            <person name="Bode R."/>
            <person name="Casaregola S."/>
            <person name="Despons L."/>
            <person name="Fairhead C."/>
            <person name="Giersberg M."/>
            <person name="Gierski P."/>
            <person name="Hahnel U."/>
            <person name="Hartmann A."/>
            <person name="Jankowska D."/>
            <person name="Jubin C."/>
            <person name="Jung P."/>
            <person name="Lafontaine I."/>
            <person name="Leh-Louis V."/>
            <person name="Lemaire M."/>
            <person name="Marcet-Houben M."/>
            <person name="Mascher M."/>
            <person name="Morel G."/>
            <person name="Richard G.-F."/>
            <person name="Riechen J."/>
            <person name="Sacerdot C."/>
            <person name="Sarkar A."/>
            <person name="Savel G."/>
            <person name="Schacherer J."/>
            <person name="Sherman D."/>
            <person name="Straub M.-L."/>
            <person name="Stein N."/>
            <person name="Thierry A."/>
            <person name="Trautwein-Schult A."/>
            <person name="Westhof E."/>
            <person name="Worch S."/>
            <person name="Dujon B."/>
            <person name="Souciet J.-L."/>
            <person name="Wincker P."/>
            <person name="Scholz U."/>
            <person name="Neuveglise N."/>
        </authorList>
    </citation>
    <scope>NUCLEOTIDE SEQUENCE</scope>
    <source>
        <strain evidence="16">LS3</strain>
    </source>
</reference>
<keyword evidence="5" id="KW-0789">Thiol protease inhibitor</keyword>
<evidence type="ECO:0000256" key="1">
    <source>
        <dbReference type="ARBA" id="ARBA00001947"/>
    </source>
</evidence>
<dbReference type="CDD" id="cd08066">
    <property type="entry name" value="MPN_AMSH_like"/>
    <property type="match status" value="1"/>
</dbReference>
<feature type="compositionally biased region" description="Polar residues" evidence="14">
    <location>
        <begin position="177"/>
        <end position="199"/>
    </location>
</feature>
<evidence type="ECO:0000256" key="13">
    <source>
        <dbReference type="ARBA" id="ARBA00039609"/>
    </source>
</evidence>
<dbReference type="InterPro" id="IPR000555">
    <property type="entry name" value="JAMM/MPN+_dom"/>
</dbReference>
<name>A0A060T5L2_BLAAD</name>
<feature type="compositionally biased region" description="Low complexity" evidence="14">
    <location>
        <begin position="202"/>
        <end position="212"/>
    </location>
</feature>
<keyword evidence="10" id="KW-0482">Metalloprotease</keyword>
<evidence type="ECO:0000256" key="4">
    <source>
        <dbReference type="ARBA" id="ARBA00022690"/>
    </source>
</evidence>
<evidence type="ECO:0000313" key="16">
    <source>
        <dbReference type="EMBL" id="CDP36203.1"/>
    </source>
</evidence>
<feature type="region of interest" description="Disordered" evidence="14">
    <location>
        <begin position="173"/>
        <end position="225"/>
    </location>
</feature>
<evidence type="ECO:0000256" key="3">
    <source>
        <dbReference type="ARBA" id="ARBA00022670"/>
    </source>
</evidence>
<dbReference type="InterPro" id="IPR044098">
    <property type="entry name" value="STAMBP/STALP-like_MPN"/>
</dbReference>
<dbReference type="GO" id="GO:0070536">
    <property type="term" value="P:protein K63-linked deubiquitination"/>
    <property type="evidence" value="ECO:0007669"/>
    <property type="project" value="InterPro"/>
</dbReference>
<evidence type="ECO:0000256" key="11">
    <source>
        <dbReference type="ARBA" id="ARBA00037208"/>
    </source>
</evidence>
<keyword evidence="4" id="KW-0646">Protease inhibitor</keyword>
<dbReference type="AlphaFoldDB" id="A0A060T5L2"/>
<comment type="similarity">
    <text evidence="12">Belongs to the RFU1 family.</text>
</comment>
<dbReference type="GO" id="GO:0005768">
    <property type="term" value="C:endosome"/>
    <property type="evidence" value="ECO:0007669"/>
    <property type="project" value="TreeGrafter"/>
</dbReference>
<gene>
    <name evidence="16" type="ORF">GNLVRS02_ARAD1B07590g</name>
</gene>
<keyword evidence="7" id="KW-0833">Ubl conjugation pathway</keyword>
<keyword evidence="8" id="KW-0378">Hydrolase</keyword>
<dbReference type="Pfam" id="PF08969">
    <property type="entry name" value="USP8_dimer"/>
    <property type="match status" value="1"/>
</dbReference>
<dbReference type="SUPFAM" id="SSF102712">
    <property type="entry name" value="JAB1/MPN domain"/>
    <property type="match status" value="1"/>
</dbReference>
<protein>
    <recommendedName>
        <fullName evidence="13">Regulator of free ubiquitin chains 1</fullName>
    </recommendedName>
</protein>
<dbReference type="Gene3D" id="1.20.58.80">
    <property type="entry name" value="Phosphotransferase system, lactose/cellobiose-type IIA subunit"/>
    <property type="match status" value="1"/>
</dbReference>
<evidence type="ECO:0000256" key="14">
    <source>
        <dbReference type="SAM" id="MobiDB-lite"/>
    </source>
</evidence>
<feature type="domain" description="MPN" evidence="15">
    <location>
        <begin position="247"/>
        <end position="375"/>
    </location>
</feature>